<proteinExistence type="predicted"/>
<dbReference type="Pfam" id="PF00534">
    <property type="entry name" value="Glycos_transf_1"/>
    <property type="match status" value="1"/>
</dbReference>
<name>A0A1F7S0A3_9BACT</name>
<dbReference type="EMBL" id="MGDE01000077">
    <property type="protein sequence ID" value="OGL46728.1"/>
    <property type="molecule type" value="Genomic_DNA"/>
</dbReference>
<sequence length="305" mass="35176">KKIFVFIRLGIQLGSRIKKFAPDFVYFTIKPAGKGFYRDIFFVLLIKALGVKPIYHLHGKGIEIKNRVLKTIYNLVFSNSIIIHLSKSLLEREIMPLNLKNSSLFFVENGIRCVDTEKFIKKTDHFIYIFFMSNTFPSKGTFVLLEAFKLLSEKFKHVKLDIAGMSSKNNDTKIGTFISKNSLDQKARHHRQISIHEKHQFLRKADIFVLPTLNDTFPLVLLEAMQFGLPVISTFEGGIPEIVEDHITGFLVKQNDVQGLAEKIEILIGDDDLRMKMGGKGRQKFLNEFTLDKFEHKMMKVFDEL</sequence>
<feature type="domain" description="Glycosyl transferase family 1" evidence="1">
    <location>
        <begin position="123"/>
        <end position="283"/>
    </location>
</feature>
<dbReference type="InterPro" id="IPR001296">
    <property type="entry name" value="Glyco_trans_1"/>
</dbReference>
<evidence type="ECO:0000313" key="3">
    <source>
        <dbReference type="Proteomes" id="UP000178797"/>
    </source>
</evidence>
<evidence type="ECO:0000313" key="2">
    <source>
        <dbReference type="EMBL" id="OGL46728.1"/>
    </source>
</evidence>
<dbReference type="SUPFAM" id="SSF53756">
    <property type="entry name" value="UDP-Glycosyltransferase/glycogen phosphorylase"/>
    <property type="match status" value="1"/>
</dbReference>
<comment type="caution">
    <text evidence="2">The sequence shown here is derived from an EMBL/GenBank/DDBJ whole genome shotgun (WGS) entry which is preliminary data.</text>
</comment>
<gene>
    <name evidence="2" type="ORF">A2W05_07810</name>
</gene>
<dbReference type="PANTHER" id="PTHR12526">
    <property type="entry name" value="GLYCOSYLTRANSFERASE"/>
    <property type="match status" value="1"/>
</dbReference>
<accession>A0A1F7S0A3</accession>
<dbReference type="Gene3D" id="3.40.50.2000">
    <property type="entry name" value="Glycogen Phosphorylase B"/>
    <property type="match status" value="2"/>
</dbReference>
<organism evidence="2 3">
    <name type="scientific">Candidatus Schekmanbacteria bacterium RBG_16_38_10</name>
    <dbReference type="NCBI Taxonomy" id="1817879"/>
    <lineage>
        <taxon>Bacteria</taxon>
        <taxon>Candidatus Schekmaniibacteriota</taxon>
    </lineage>
</organism>
<feature type="non-terminal residue" evidence="2">
    <location>
        <position position="1"/>
    </location>
</feature>
<dbReference type="AlphaFoldDB" id="A0A1F7S0A3"/>
<dbReference type="GO" id="GO:0016757">
    <property type="term" value="F:glycosyltransferase activity"/>
    <property type="evidence" value="ECO:0007669"/>
    <property type="project" value="InterPro"/>
</dbReference>
<evidence type="ECO:0000259" key="1">
    <source>
        <dbReference type="Pfam" id="PF00534"/>
    </source>
</evidence>
<dbReference type="Proteomes" id="UP000178797">
    <property type="component" value="Unassembled WGS sequence"/>
</dbReference>
<reference evidence="2 3" key="1">
    <citation type="journal article" date="2016" name="Nat. Commun.">
        <title>Thousands of microbial genomes shed light on interconnected biogeochemical processes in an aquifer system.</title>
        <authorList>
            <person name="Anantharaman K."/>
            <person name="Brown C.T."/>
            <person name="Hug L.A."/>
            <person name="Sharon I."/>
            <person name="Castelle C.J."/>
            <person name="Probst A.J."/>
            <person name="Thomas B.C."/>
            <person name="Singh A."/>
            <person name="Wilkins M.J."/>
            <person name="Karaoz U."/>
            <person name="Brodie E.L."/>
            <person name="Williams K.H."/>
            <person name="Hubbard S.S."/>
            <person name="Banfield J.F."/>
        </authorList>
    </citation>
    <scope>NUCLEOTIDE SEQUENCE [LARGE SCALE GENOMIC DNA]</scope>
</reference>
<protein>
    <recommendedName>
        <fullName evidence="1">Glycosyl transferase family 1 domain-containing protein</fullName>
    </recommendedName>
</protein>
<dbReference type="CDD" id="cd03801">
    <property type="entry name" value="GT4_PimA-like"/>
    <property type="match status" value="1"/>
</dbReference>